<dbReference type="SUPFAM" id="SSF58104">
    <property type="entry name" value="Methyl-accepting chemotaxis protein (MCP) signaling domain"/>
    <property type="match status" value="1"/>
</dbReference>
<feature type="domain" description="HAMP" evidence="11">
    <location>
        <begin position="327"/>
        <end position="380"/>
    </location>
</feature>
<dbReference type="GO" id="GO:0016020">
    <property type="term" value="C:membrane"/>
    <property type="evidence" value="ECO:0007669"/>
    <property type="project" value="UniProtKB-SubCell"/>
</dbReference>
<accession>A0A516SL93</accession>
<evidence type="ECO:0000256" key="4">
    <source>
        <dbReference type="ARBA" id="ARBA00023136"/>
    </source>
</evidence>
<dbReference type="FunFam" id="1.10.287.950:FF:000001">
    <property type="entry name" value="Methyl-accepting chemotaxis sensory transducer"/>
    <property type="match status" value="1"/>
</dbReference>
<gene>
    <name evidence="12" type="ORF">FNU76_21885</name>
</gene>
<dbReference type="OrthoDB" id="3506500at2"/>
<dbReference type="CDD" id="cd11386">
    <property type="entry name" value="MCP_signal"/>
    <property type="match status" value="1"/>
</dbReference>
<sequence>MRLTVTARIAGGYAVVLFLAAGILIVGMLGLNSVNDSLLVISDKSAPMISATSRMQSSLLQAKLAVMRHFQLSNLGELSRLEQVFDEQRKQYEQARSTLQLLTKEQPRLEQALTAADAASTQVFQQGPAVMKAHRVDTEKGIHLVKQKREFGDMGDELTGLLSEIKGAPAQAKTWGSLADQIAHSVSIGLEKNLESAVLAVRSEVETKFGEIDKQAEAISRADPAQLKARQSTDRIKAASVGESGLLTLYAAQLKLRKEAAGALGQIDESSVIALQQIGAMTKVVDELTASTKQSAAATMQSSTGLLTVFALVALLVSVVVAAWIIRAISSQLGNLSGSMVAMEHDLDFTRRVTIKGNDELTVAARSFNRLVATVQNALHETHEASAEIAGVARKLLNTAGQVANGSAKQSDAAGAMAASIEQLSTSISHVTDGANQARSFSRDAGERARSGREVIDRTVNEMSGISTEINLLGGSVDELGRRSQEISSIVQVIKDVAGQTNLLALNAAIEAARAGEQGRGFAVVADEVRKLAERTTGATLDIASKIGAIQSSIEIAVKAVRSTVEKVESGVTLTRQAGGAMHAITAGTQEVEQQVSAISGALVEQNIASQQIAVNVEQIADMTEQNSRASNEASYLANELETVVHRLEASISRFRN</sequence>
<keyword evidence="2 9" id="KW-0812">Transmembrane</keyword>
<dbReference type="PRINTS" id="PR00260">
    <property type="entry name" value="CHEMTRNSDUCR"/>
</dbReference>
<dbReference type="SMART" id="SM00283">
    <property type="entry name" value="MA"/>
    <property type="match status" value="1"/>
</dbReference>
<dbReference type="KEGG" id="cari:FNU76_21885"/>
<evidence type="ECO:0000259" key="11">
    <source>
        <dbReference type="PROSITE" id="PS50885"/>
    </source>
</evidence>
<comment type="similarity">
    <text evidence="6">Belongs to the methyl-accepting chemotaxis (MCP) protein family.</text>
</comment>
<evidence type="ECO:0000256" key="3">
    <source>
        <dbReference type="ARBA" id="ARBA00022989"/>
    </source>
</evidence>
<evidence type="ECO:0000256" key="6">
    <source>
        <dbReference type="ARBA" id="ARBA00029447"/>
    </source>
</evidence>
<dbReference type="AlphaFoldDB" id="A0A516SL93"/>
<keyword evidence="4 9" id="KW-0472">Membrane</keyword>
<dbReference type="Pfam" id="PF00015">
    <property type="entry name" value="MCPsignal"/>
    <property type="match status" value="1"/>
</dbReference>
<dbReference type="SMART" id="SM00304">
    <property type="entry name" value="HAMP"/>
    <property type="match status" value="1"/>
</dbReference>
<feature type="coiled-coil region" evidence="8">
    <location>
        <begin position="78"/>
        <end position="112"/>
    </location>
</feature>
<dbReference type="InterPro" id="IPR003660">
    <property type="entry name" value="HAMP_dom"/>
</dbReference>
<feature type="domain" description="Methyl-accepting transducer" evidence="10">
    <location>
        <begin position="385"/>
        <end position="621"/>
    </location>
</feature>
<comment type="subcellular location">
    <subcellularLocation>
        <location evidence="1">Membrane</location>
        <topology evidence="1">Multi-pass membrane protein</topology>
    </subcellularLocation>
</comment>
<keyword evidence="3 9" id="KW-1133">Transmembrane helix</keyword>
<dbReference type="CDD" id="cd06225">
    <property type="entry name" value="HAMP"/>
    <property type="match status" value="1"/>
</dbReference>
<dbReference type="PANTHER" id="PTHR32089">
    <property type="entry name" value="METHYL-ACCEPTING CHEMOTAXIS PROTEIN MCPB"/>
    <property type="match status" value="1"/>
</dbReference>
<reference evidence="13" key="1">
    <citation type="submission" date="2019-07" db="EMBL/GenBank/DDBJ databases">
        <title>Chitinimonas sp. nov., isolated from Ny-Alesund, arctica soil.</title>
        <authorList>
            <person name="Xu Q."/>
            <person name="Peng F."/>
        </authorList>
    </citation>
    <scope>NUCLEOTIDE SEQUENCE [LARGE SCALE GENOMIC DNA]</scope>
    <source>
        <strain evidence="13">R3-44</strain>
    </source>
</reference>
<dbReference type="Gene3D" id="1.10.287.950">
    <property type="entry name" value="Methyl-accepting chemotaxis protein"/>
    <property type="match status" value="1"/>
</dbReference>
<evidence type="ECO:0000256" key="2">
    <source>
        <dbReference type="ARBA" id="ARBA00022692"/>
    </source>
</evidence>
<dbReference type="GO" id="GO:0006935">
    <property type="term" value="P:chemotaxis"/>
    <property type="evidence" value="ECO:0007669"/>
    <property type="project" value="InterPro"/>
</dbReference>
<evidence type="ECO:0000313" key="12">
    <source>
        <dbReference type="EMBL" id="QDQ28788.1"/>
    </source>
</evidence>
<keyword evidence="5 7" id="KW-0807">Transducer</keyword>
<feature type="transmembrane region" description="Helical" evidence="9">
    <location>
        <begin position="305"/>
        <end position="326"/>
    </location>
</feature>
<dbReference type="InterPro" id="IPR004090">
    <property type="entry name" value="Chemotax_Me-accpt_rcpt"/>
</dbReference>
<evidence type="ECO:0000256" key="8">
    <source>
        <dbReference type="SAM" id="Coils"/>
    </source>
</evidence>
<evidence type="ECO:0000256" key="7">
    <source>
        <dbReference type="PROSITE-ProRule" id="PRU00284"/>
    </source>
</evidence>
<keyword evidence="13" id="KW-1185">Reference proteome</keyword>
<dbReference type="EMBL" id="CP041730">
    <property type="protein sequence ID" value="QDQ28788.1"/>
    <property type="molecule type" value="Genomic_DNA"/>
</dbReference>
<name>A0A516SL93_9NEIS</name>
<dbReference type="Proteomes" id="UP000317550">
    <property type="component" value="Chromosome"/>
</dbReference>
<protein>
    <submittedName>
        <fullName evidence="12">Methyl-accepting chemotaxis protein</fullName>
    </submittedName>
</protein>
<dbReference type="PROSITE" id="PS50111">
    <property type="entry name" value="CHEMOTAXIS_TRANSDUC_2"/>
    <property type="match status" value="1"/>
</dbReference>
<evidence type="ECO:0000259" key="10">
    <source>
        <dbReference type="PROSITE" id="PS50111"/>
    </source>
</evidence>
<proteinExistence type="inferred from homology"/>
<evidence type="ECO:0000256" key="5">
    <source>
        <dbReference type="ARBA" id="ARBA00023224"/>
    </source>
</evidence>
<evidence type="ECO:0000256" key="1">
    <source>
        <dbReference type="ARBA" id="ARBA00004141"/>
    </source>
</evidence>
<organism evidence="12 13">
    <name type="scientific">Chitinimonas arctica</name>
    <dbReference type="NCBI Taxonomy" id="2594795"/>
    <lineage>
        <taxon>Bacteria</taxon>
        <taxon>Pseudomonadati</taxon>
        <taxon>Pseudomonadota</taxon>
        <taxon>Betaproteobacteria</taxon>
        <taxon>Neisseriales</taxon>
        <taxon>Chitinibacteraceae</taxon>
        <taxon>Chitinimonas</taxon>
    </lineage>
</organism>
<dbReference type="PANTHER" id="PTHR32089:SF119">
    <property type="entry name" value="METHYL-ACCEPTING CHEMOTAXIS PROTEIN CTPL"/>
    <property type="match status" value="1"/>
</dbReference>
<dbReference type="InterPro" id="IPR004089">
    <property type="entry name" value="MCPsignal_dom"/>
</dbReference>
<evidence type="ECO:0000256" key="9">
    <source>
        <dbReference type="SAM" id="Phobius"/>
    </source>
</evidence>
<dbReference type="Pfam" id="PF00672">
    <property type="entry name" value="HAMP"/>
    <property type="match status" value="1"/>
</dbReference>
<keyword evidence="8" id="KW-0175">Coiled coil</keyword>
<dbReference type="GO" id="GO:0007165">
    <property type="term" value="P:signal transduction"/>
    <property type="evidence" value="ECO:0007669"/>
    <property type="project" value="UniProtKB-KW"/>
</dbReference>
<dbReference type="RefSeq" id="WP_144280171.1">
    <property type="nucleotide sequence ID" value="NZ_CP041730.1"/>
</dbReference>
<dbReference type="PROSITE" id="PS50885">
    <property type="entry name" value="HAMP"/>
    <property type="match status" value="1"/>
</dbReference>
<feature type="transmembrane region" description="Helical" evidence="9">
    <location>
        <begin position="12"/>
        <end position="31"/>
    </location>
</feature>
<evidence type="ECO:0000313" key="13">
    <source>
        <dbReference type="Proteomes" id="UP000317550"/>
    </source>
</evidence>
<dbReference type="GO" id="GO:0004888">
    <property type="term" value="F:transmembrane signaling receptor activity"/>
    <property type="evidence" value="ECO:0007669"/>
    <property type="project" value="InterPro"/>
</dbReference>